<organism evidence="4 5">
    <name type="scientific">Geodermatophilus aquaeductus</name>
    <dbReference type="NCBI Taxonomy" id="1564161"/>
    <lineage>
        <taxon>Bacteria</taxon>
        <taxon>Bacillati</taxon>
        <taxon>Actinomycetota</taxon>
        <taxon>Actinomycetes</taxon>
        <taxon>Geodermatophilales</taxon>
        <taxon>Geodermatophilaceae</taxon>
        <taxon>Geodermatophilus</taxon>
    </lineage>
</organism>
<evidence type="ECO:0000256" key="2">
    <source>
        <dbReference type="SAM" id="MobiDB-lite"/>
    </source>
</evidence>
<keyword evidence="4" id="KW-0255">Endonuclease</keyword>
<dbReference type="Pfam" id="PF01844">
    <property type="entry name" value="HNH"/>
    <property type="match status" value="1"/>
</dbReference>
<keyword evidence="5" id="KW-1185">Reference proteome</keyword>
<protein>
    <submittedName>
        <fullName evidence="4">HNH endonuclease</fullName>
    </submittedName>
</protein>
<name>A0A521BRC7_9ACTN</name>
<dbReference type="InterPro" id="IPR003870">
    <property type="entry name" value="DUF222"/>
</dbReference>
<gene>
    <name evidence="4" type="ORF">SAMN06273567_101970</name>
</gene>
<dbReference type="GO" id="GO:0004519">
    <property type="term" value="F:endonuclease activity"/>
    <property type="evidence" value="ECO:0007669"/>
    <property type="project" value="UniProtKB-KW"/>
</dbReference>
<feature type="region of interest" description="Disordered" evidence="2">
    <location>
        <begin position="420"/>
        <end position="442"/>
    </location>
</feature>
<dbReference type="InterPro" id="IPR002711">
    <property type="entry name" value="HNH"/>
</dbReference>
<feature type="domain" description="HNH nuclease" evidence="3">
    <location>
        <begin position="324"/>
        <end position="377"/>
    </location>
</feature>
<dbReference type="RefSeq" id="WP_142457126.1">
    <property type="nucleotide sequence ID" value="NZ_FXTJ01000001.1"/>
</dbReference>
<evidence type="ECO:0000256" key="1">
    <source>
        <dbReference type="ARBA" id="ARBA00023450"/>
    </source>
</evidence>
<proteinExistence type="inferred from homology"/>
<reference evidence="4 5" key="1">
    <citation type="submission" date="2017-05" db="EMBL/GenBank/DDBJ databases">
        <authorList>
            <person name="Varghese N."/>
            <person name="Submissions S."/>
        </authorList>
    </citation>
    <scope>NUCLEOTIDE SEQUENCE [LARGE SCALE GENOMIC DNA]</scope>
    <source>
        <strain evidence="4 5">DSM 46834</strain>
    </source>
</reference>
<dbReference type="InterPro" id="IPR003615">
    <property type="entry name" value="HNH_nuc"/>
</dbReference>
<evidence type="ECO:0000313" key="4">
    <source>
        <dbReference type="EMBL" id="SMO49714.1"/>
    </source>
</evidence>
<dbReference type="Gene3D" id="1.10.30.50">
    <property type="match status" value="1"/>
</dbReference>
<comment type="similarity">
    <text evidence="1">Belongs to the Rv1128c/1148c/1588c/1702c/1945/3466 family.</text>
</comment>
<feature type="compositionally biased region" description="Acidic residues" evidence="2">
    <location>
        <begin position="210"/>
        <end position="219"/>
    </location>
</feature>
<dbReference type="EMBL" id="FXTJ01000001">
    <property type="protein sequence ID" value="SMO49714.1"/>
    <property type="molecule type" value="Genomic_DNA"/>
</dbReference>
<dbReference type="SMART" id="SM00507">
    <property type="entry name" value="HNHc"/>
    <property type="match status" value="1"/>
</dbReference>
<keyword evidence="4" id="KW-0378">Hydrolase</keyword>
<feature type="compositionally biased region" description="Basic and acidic residues" evidence="2">
    <location>
        <begin position="187"/>
        <end position="200"/>
    </location>
</feature>
<dbReference type="CDD" id="cd00085">
    <property type="entry name" value="HNHc"/>
    <property type="match status" value="1"/>
</dbReference>
<dbReference type="Pfam" id="PF02720">
    <property type="entry name" value="DUF222"/>
    <property type="match status" value="1"/>
</dbReference>
<feature type="region of interest" description="Disordered" evidence="2">
    <location>
        <begin position="187"/>
        <end position="219"/>
    </location>
</feature>
<dbReference type="AlphaFoldDB" id="A0A521BRC7"/>
<dbReference type="GO" id="GO:0008270">
    <property type="term" value="F:zinc ion binding"/>
    <property type="evidence" value="ECO:0007669"/>
    <property type="project" value="InterPro"/>
</dbReference>
<keyword evidence="4" id="KW-0540">Nuclease</keyword>
<dbReference type="Proteomes" id="UP000317484">
    <property type="component" value="Unassembled WGS sequence"/>
</dbReference>
<evidence type="ECO:0000313" key="5">
    <source>
        <dbReference type="Proteomes" id="UP000317484"/>
    </source>
</evidence>
<accession>A0A521BRC7</accession>
<evidence type="ECO:0000259" key="3">
    <source>
        <dbReference type="SMART" id="SM00507"/>
    </source>
</evidence>
<sequence>MTDATDLPLDELARRITGAAVRLAAATAAWLALIAEFDRREGWGGAGIRSCAHWLAWQCGLSPGTAREHVRVARALTRLPRIRAAFASGRLSYSKVRALTRVAEPDTEAALLELAAETTAAQVERVVREWRRSDAVDEDTVRAKRRFEHWWDDDGMLHVRMCLDAEEGAAFLAGIDAEAERAARRDRAAAKRTAAERTAAERTAAGAGDTDADADGPADDRDEVALARERTAERRCAAAARLAAALPEVDRRAGDPPRREVVVHVDAAVLADDAAAGRAHLEGGPPLHAARVRRMLCEATVVTMLSRGREPLAVGRARRFATRAQRRALFRRDGGCARPGCPERRVERLHAHHLRHWLFGGATDVDNMVLLCDADHGLAHDLDLVMTRRAGELVAVTPDGRRVWGPADVAFIAGVGGTAGAGDTGGAPDGPLGEPRPDAAASSPVTRLLFPDRAPDLPDTLAVGGERMSLSYVVGVLLGNRDLERRLRAGNGGGLSAVA</sequence>
<dbReference type="GO" id="GO:0003676">
    <property type="term" value="F:nucleic acid binding"/>
    <property type="evidence" value="ECO:0007669"/>
    <property type="project" value="InterPro"/>
</dbReference>